<dbReference type="PANTHER" id="PTHR18895">
    <property type="entry name" value="HEMK METHYLTRANSFERASE"/>
    <property type="match status" value="1"/>
</dbReference>
<feature type="domain" description="Methyltransferase" evidence="5">
    <location>
        <begin position="122"/>
        <end position="272"/>
    </location>
</feature>
<comment type="caution">
    <text evidence="7">The sequence shown here is derived from an EMBL/GenBank/DDBJ whole genome shotgun (WGS) entry which is preliminary data.</text>
</comment>
<dbReference type="Pfam" id="PF13847">
    <property type="entry name" value="Methyltransf_31"/>
    <property type="match status" value="1"/>
</dbReference>
<dbReference type="InterPro" id="IPR040758">
    <property type="entry name" value="PrmC_N"/>
</dbReference>
<evidence type="ECO:0000313" key="8">
    <source>
        <dbReference type="Proteomes" id="UP001589769"/>
    </source>
</evidence>
<feature type="domain" description="Release factor glutamine methyltransferase N-terminal" evidence="6">
    <location>
        <begin position="11"/>
        <end position="81"/>
    </location>
</feature>
<evidence type="ECO:0000313" key="7">
    <source>
        <dbReference type="EMBL" id="MFC0322974.1"/>
    </source>
</evidence>
<gene>
    <name evidence="4 7" type="primary">prmC</name>
    <name evidence="7" type="ORF">ACFFHT_05305</name>
</gene>
<evidence type="ECO:0000256" key="4">
    <source>
        <dbReference type="HAMAP-Rule" id="MF_02126"/>
    </source>
</evidence>
<keyword evidence="2 4" id="KW-0808">Transferase</keyword>
<dbReference type="Gene3D" id="1.10.8.10">
    <property type="entry name" value="DNA helicase RuvA subunit, C-terminal domain"/>
    <property type="match status" value="1"/>
</dbReference>
<keyword evidence="3 4" id="KW-0949">S-adenosyl-L-methionine</keyword>
<accession>A0ABV6HVR8</accession>
<dbReference type="InterPro" id="IPR002052">
    <property type="entry name" value="DNA_methylase_N6_adenine_CS"/>
</dbReference>
<feature type="binding site" evidence="4">
    <location>
        <begin position="130"/>
        <end position="134"/>
    </location>
    <ligand>
        <name>S-adenosyl-L-methionine</name>
        <dbReference type="ChEBI" id="CHEBI:59789"/>
    </ligand>
</feature>
<keyword evidence="8" id="KW-1185">Reference proteome</keyword>
<dbReference type="InterPro" id="IPR019874">
    <property type="entry name" value="RF_methyltr_PrmC"/>
</dbReference>
<feature type="binding site" evidence="4">
    <location>
        <position position="157"/>
    </location>
    <ligand>
        <name>S-adenosyl-L-methionine</name>
        <dbReference type="ChEBI" id="CHEBI:59789"/>
    </ligand>
</feature>
<dbReference type="EC" id="2.1.1.297" evidence="4"/>
<proteinExistence type="inferred from homology"/>
<feature type="binding site" evidence="4">
    <location>
        <position position="201"/>
    </location>
    <ligand>
        <name>S-adenosyl-L-methionine</name>
        <dbReference type="ChEBI" id="CHEBI:59789"/>
    </ligand>
</feature>
<dbReference type="SUPFAM" id="SSF53335">
    <property type="entry name" value="S-adenosyl-L-methionine-dependent methyltransferases"/>
    <property type="match status" value="1"/>
</dbReference>
<dbReference type="InterPro" id="IPR029063">
    <property type="entry name" value="SAM-dependent_MTases_sf"/>
</dbReference>
<dbReference type="PANTHER" id="PTHR18895:SF74">
    <property type="entry name" value="MTRF1L RELEASE FACTOR GLUTAMINE METHYLTRANSFERASE"/>
    <property type="match status" value="1"/>
</dbReference>
<comment type="catalytic activity">
    <reaction evidence="4">
        <text>L-glutaminyl-[peptide chain release factor] + S-adenosyl-L-methionine = N(5)-methyl-L-glutaminyl-[peptide chain release factor] + S-adenosyl-L-homocysteine + H(+)</text>
        <dbReference type="Rhea" id="RHEA:42896"/>
        <dbReference type="Rhea" id="RHEA-COMP:10271"/>
        <dbReference type="Rhea" id="RHEA-COMP:10272"/>
        <dbReference type="ChEBI" id="CHEBI:15378"/>
        <dbReference type="ChEBI" id="CHEBI:30011"/>
        <dbReference type="ChEBI" id="CHEBI:57856"/>
        <dbReference type="ChEBI" id="CHEBI:59789"/>
        <dbReference type="ChEBI" id="CHEBI:61891"/>
        <dbReference type="EC" id="2.1.1.297"/>
    </reaction>
</comment>
<dbReference type="InterPro" id="IPR050320">
    <property type="entry name" value="N5-glutamine_MTase"/>
</dbReference>
<dbReference type="GO" id="GO:0102559">
    <property type="term" value="F:peptide chain release factor N(5)-glutamine methyltransferase activity"/>
    <property type="evidence" value="ECO:0007669"/>
    <property type="project" value="UniProtKB-EC"/>
</dbReference>
<dbReference type="CDD" id="cd02440">
    <property type="entry name" value="AdoMet_MTases"/>
    <property type="match status" value="1"/>
</dbReference>
<evidence type="ECO:0000259" key="5">
    <source>
        <dbReference type="Pfam" id="PF13847"/>
    </source>
</evidence>
<reference evidence="7 8" key="1">
    <citation type="submission" date="2024-09" db="EMBL/GenBank/DDBJ databases">
        <authorList>
            <person name="Sun Q."/>
            <person name="Mori K."/>
        </authorList>
    </citation>
    <scope>NUCLEOTIDE SEQUENCE [LARGE SCALE GENOMIC DNA]</scope>
    <source>
        <strain evidence="7 8">CCM 7538</strain>
    </source>
</reference>
<organism evidence="7 8">
    <name type="scientific">Gallibacterium melopsittaci</name>
    <dbReference type="NCBI Taxonomy" id="516063"/>
    <lineage>
        <taxon>Bacteria</taxon>
        <taxon>Pseudomonadati</taxon>
        <taxon>Pseudomonadota</taxon>
        <taxon>Gammaproteobacteria</taxon>
        <taxon>Pasteurellales</taxon>
        <taxon>Pasteurellaceae</taxon>
        <taxon>Gallibacterium</taxon>
    </lineage>
</organism>
<keyword evidence="1 4" id="KW-0489">Methyltransferase</keyword>
<dbReference type="GO" id="GO:0032259">
    <property type="term" value="P:methylation"/>
    <property type="evidence" value="ECO:0007669"/>
    <property type="project" value="UniProtKB-KW"/>
</dbReference>
<dbReference type="InterPro" id="IPR004556">
    <property type="entry name" value="HemK-like"/>
</dbReference>
<comment type="function">
    <text evidence="4">Methylates the class 1 translation termination release factors RF1/PrfA and RF2/PrfB on the glutamine residue of the universally conserved GGQ motif.</text>
</comment>
<dbReference type="Pfam" id="PF17827">
    <property type="entry name" value="PrmC_N"/>
    <property type="match status" value="1"/>
</dbReference>
<dbReference type="RefSeq" id="WP_382374156.1">
    <property type="nucleotide sequence ID" value="NZ_JBHLWA010000024.1"/>
</dbReference>
<dbReference type="Gene3D" id="3.40.50.150">
    <property type="entry name" value="Vaccinia Virus protein VP39"/>
    <property type="match status" value="1"/>
</dbReference>
<evidence type="ECO:0000256" key="1">
    <source>
        <dbReference type="ARBA" id="ARBA00022603"/>
    </source>
</evidence>
<comment type="similarity">
    <text evidence="4">Belongs to the protein N5-glutamine methyltransferase family. PrmC subfamily.</text>
</comment>
<dbReference type="EMBL" id="JBHLWA010000024">
    <property type="protein sequence ID" value="MFC0322974.1"/>
    <property type="molecule type" value="Genomic_DNA"/>
</dbReference>
<dbReference type="PROSITE" id="PS00092">
    <property type="entry name" value="N6_MTASE"/>
    <property type="match status" value="1"/>
</dbReference>
<dbReference type="NCBIfam" id="TIGR00536">
    <property type="entry name" value="hemK_fam"/>
    <property type="match status" value="1"/>
</dbReference>
<feature type="binding site" evidence="4">
    <location>
        <begin position="201"/>
        <end position="204"/>
    </location>
    <ligand>
        <name>substrate</name>
    </ligand>
</feature>
<dbReference type="InterPro" id="IPR025714">
    <property type="entry name" value="Methyltranfer_dom"/>
</dbReference>
<dbReference type="HAMAP" id="MF_02126">
    <property type="entry name" value="RF_methyltr_PrmC"/>
    <property type="match status" value="1"/>
</dbReference>
<name>A0ABV6HVR8_9PAST</name>
<dbReference type="NCBIfam" id="TIGR03534">
    <property type="entry name" value="RF_mod_PrmC"/>
    <property type="match status" value="1"/>
</dbReference>
<feature type="binding site" evidence="4">
    <location>
        <position position="185"/>
    </location>
    <ligand>
        <name>S-adenosyl-L-methionine</name>
        <dbReference type="ChEBI" id="CHEBI:59789"/>
    </ligand>
</feature>
<evidence type="ECO:0000259" key="6">
    <source>
        <dbReference type="Pfam" id="PF17827"/>
    </source>
</evidence>
<sequence>MSNSALSYQNWLQQTTQQLSVIEAISDAKIDAQMLLQYVTQKSSAQLMAFAETLLSVEQLQTLNQFVQRRLQGEPIAYIVGEKGFWTLDLAVSDKTLIPRPDTECLVETALALIAKQFASEEKLAILDLGTGTGAIALALAYELQQQKRVYQVLGVDRIVEAVELAKQNAVRNQLSQVEFIQSNWFSALAKNEKFDLIVSNPPYIAKDDPHLQQGDVRFEPLSALVAENNGLADIEHIIQTAKEFIQQQGWLLIEHGWQQAEIVQTLFQQYHWQNVQTVKDYGGNQRVTFAQWNG</sequence>
<evidence type="ECO:0000256" key="3">
    <source>
        <dbReference type="ARBA" id="ARBA00022691"/>
    </source>
</evidence>
<dbReference type="Proteomes" id="UP001589769">
    <property type="component" value="Unassembled WGS sequence"/>
</dbReference>
<protein>
    <recommendedName>
        <fullName evidence="4">Release factor glutamine methyltransferase</fullName>
        <shortName evidence="4">RF MTase</shortName>
        <ecNumber evidence="4">2.1.1.297</ecNumber>
    </recommendedName>
    <alternativeName>
        <fullName evidence="4">N5-glutamine methyltransferase PrmC</fullName>
    </alternativeName>
    <alternativeName>
        <fullName evidence="4">Protein-(glutamine-N5) MTase PrmC</fullName>
    </alternativeName>
    <alternativeName>
        <fullName evidence="4">Protein-glutamine N-methyltransferase PrmC</fullName>
    </alternativeName>
</protein>
<evidence type="ECO:0000256" key="2">
    <source>
        <dbReference type="ARBA" id="ARBA00022679"/>
    </source>
</evidence>